<evidence type="ECO:0000256" key="1">
    <source>
        <dbReference type="ARBA" id="ARBA00006817"/>
    </source>
</evidence>
<keyword evidence="4" id="KW-1185">Reference proteome</keyword>
<evidence type="ECO:0000313" key="4">
    <source>
        <dbReference type="Proteomes" id="UP000004508"/>
    </source>
</evidence>
<dbReference type="CDD" id="cd07814">
    <property type="entry name" value="SRPBCC_CalC_Aha1-like"/>
    <property type="match status" value="1"/>
</dbReference>
<dbReference type="STRING" id="485913.Krac_5674"/>
<feature type="domain" description="Activator of Hsp90 ATPase homologue 1/2-like C-terminal" evidence="2">
    <location>
        <begin position="20"/>
        <end position="142"/>
    </location>
</feature>
<proteinExistence type="inferred from homology"/>
<comment type="caution">
    <text evidence="3">The sequence shown here is derived from an EMBL/GenBank/DDBJ whole genome shotgun (WGS) entry which is preliminary data.</text>
</comment>
<dbReference type="Gene3D" id="3.30.530.20">
    <property type="match status" value="1"/>
</dbReference>
<dbReference type="AlphaFoldDB" id="D6TWL3"/>
<dbReference type="SUPFAM" id="SSF55961">
    <property type="entry name" value="Bet v1-like"/>
    <property type="match status" value="1"/>
</dbReference>
<dbReference type="eggNOG" id="COG3832">
    <property type="taxonomic scope" value="Bacteria"/>
</dbReference>
<dbReference type="InterPro" id="IPR023393">
    <property type="entry name" value="START-like_dom_sf"/>
</dbReference>
<reference evidence="3 4" key="1">
    <citation type="journal article" date="2011" name="Stand. Genomic Sci.">
        <title>Non-contiguous finished genome sequence and contextual data of the filamentous soil bacterium Ktedonobacter racemifer type strain (SOSP1-21).</title>
        <authorList>
            <person name="Chang Y.J."/>
            <person name="Land M."/>
            <person name="Hauser L."/>
            <person name="Chertkov O."/>
            <person name="Del Rio T.G."/>
            <person name="Nolan M."/>
            <person name="Copeland A."/>
            <person name="Tice H."/>
            <person name="Cheng J.F."/>
            <person name="Lucas S."/>
            <person name="Han C."/>
            <person name="Goodwin L."/>
            <person name="Pitluck S."/>
            <person name="Ivanova N."/>
            <person name="Ovchinikova G."/>
            <person name="Pati A."/>
            <person name="Chen A."/>
            <person name="Palaniappan K."/>
            <person name="Mavromatis K."/>
            <person name="Liolios K."/>
            <person name="Brettin T."/>
            <person name="Fiebig A."/>
            <person name="Rohde M."/>
            <person name="Abt B."/>
            <person name="Goker M."/>
            <person name="Detter J.C."/>
            <person name="Woyke T."/>
            <person name="Bristow J."/>
            <person name="Eisen J.A."/>
            <person name="Markowitz V."/>
            <person name="Hugenholtz P."/>
            <person name="Kyrpides N.C."/>
            <person name="Klenk H.P."/>
            <person name="Lapidus A."/>
        </authorList>
    </citation>
    <scope>NUCLEOTIDE SEQUENCE [LARGE SCALE GENOMIC DNA]</scope>
    <source>
        <strain evidence="4">DSM 44963</strain>
    </source>
</reference>
<accession>D6TWL3</accession>
<name>D6TWL3_KTERA</name>
<organism evidence="3 4">
    <name type="scientific">Ktedonobacter racemifer DSM 44963</name>
    <dbReference type="NCBI Taxonomy" id="485913"/>
    <lineage>
        <taxon>Bacteria</taxon>
        <taxon>Bacillati</taxon>
        <taxon>Chloroflexota</taxon>
        <taxon>Ktedonobacteria</taxon>
        <taxon>Ktedonobacterales</taxon>
        <taxon>Ktedonobacteraceae</taxon>
        <taxon>Ktedonobacter</taxon>
    </lineage>
</organism>
<comment type="similarity">
    <text evidence="1">Belongs to the AHA1 family.</text>
</comment>
<evidence type="ECO:0000259" key="2">
    <source>
        <dbReference type="Pfam" id="PF08327"/>
    </source>
</evidence>
<dbReference type="EMBL" id="ADVG01000003">
    <property type="protein sequence ID" value="EFH84596.1"/>
    <property type="molecule type" value="Genomic_DNA"/>
</dbReference>
<sequence>MIMEKTNSDGRSIEKELFIKATPQRVFQALTEQAELERWFLVKAELDLRPGGAISFEWDRARGVYNFGKILVLDPPHRLSYTWEAMEPSPTPVTFELTAENDGTRLHLIHSGIGEGKEWDHYYTLRNNGWNIHLEHLVAWLETGTCPSPGPIERPS</sequence>
<dbReference type="Proteomes" id="UP000004508">
    <property type="component" value="Unassembled WGS sequence"/>
</dbReference>
<protein>
    <submittedName>
        <fullName evidence="3">Activator of Hsp90 ATPase 1 family protein</fullName>
    </submittedName>
</protein>
<gene>
    <name evidence="3" type="ORF">Krac_5674</name>
</gene>
<evidence type="ECO:0000313" key="3">
    <source>
        <dbReference type="EMBL" id="EFH84596.1"/>
    </source>
</evidence>
<dbReference type="Pfam" id="PF08327">
    <property type="entry name" value="AHSA1"/>
    <property type="match status" value="1"/>
</dbReference>
<dbReference type="InterPro" id="IPR013538">
    <property type="entry name" value="ASHA1/2-like_C"/>
</dbReference>
<dbReference type="InParanoid" id="D6TWL3"/>